<proteinExistence type="predicted"/>
<keyword evidence="3" id="KW-1185">Reference proteome</keyword>
<protein>
    <submittedName>
        <fullName evidence="2">Uncharacterized protein</fullName>
    </submittedName>
</protein>
<keyword evidence="1" id="KW-1133">Transmembrane helix</keyword>
<sequence>MAMRAVISRRLANPGWDALAARSGIRRGFSGKVLGEEERAAENIYIKKMEQEKLEKLVQQGLSAEEAKAAVAASPTATPEATKVAKAATAPKVSTDSNMNYAVIAGIVGVAGIAYWYFSSPSKKETDNKE</sequence>
<keyword evidence="1" id="KW-0472">Membrane</keyword>
<keyword evidence="1" id="KW-0812">Transmembrane</keyword>
<feature type="transmembrane region" description="Helical" evidence="1">
    <location>
        <begin position="101"/>
        <end position="118"/>
    </location>
</feature>
<gene>
    <name evidence="2" type="ORF">CSSPTR1EN2_LOCUS6766</name>
</gene>
<reference evidence="2" key="1">
    <citation type="submission" date="2024-02" db="EMBL/GenBank/DDBJ databases">
        <authorList>
            <consortium name="ELIXIR-Norway"/>
            <consortium name="Elixir Norway"/>
        </authorList>
    </citation>
    <scope>NUCLEOTIDE SEQUENCE</scope>
</reference>
<evidence type="ECO:0000256" key="1">
    <source>
        <dbReference type="SAM" id="Phobius"/>
    </source>
</evidence>
<dbReference type="InterPro" id="IPR045284">
    <property type="entry name" value="At2g27730-like"/>
</dbReference>
<dbReference type="PANTHER" id="PTHR33878">
    <property type="entry name" value="OS08G0559000 PROTEIN"/>
    <property type="match status" value="1"/>
</dbReference>
<accession>A0ABP0TRH0</accession>
<evidence type="ECO:0000313" key="2">
    <source>
        <dbReference type="EMBL" id="CAK9203197.1"/>
    </source>
</evidence>
<dbReference type="Proteomes" id="UP001497512">
    <property type="component" value="Chromosome 14"/>
</dbReference>
<name>A0ABP0TRH0_9BRYO</name>
<dbReference type="PANTHER" id="PTHR33878:SF1">
    <property type="entry name" value="OS08G0559000 PROTEIN"/>
    <property type="match status" value="1"/>
</dbReference>
<organism evidence="2 3">
    <name type="scientific">Sphagnum troendelagicum</name>
    <dbReference type="NCBI Taxonomy" id="128251"/>
    <lineage>
        <taxon>Eukaryota</taxon>
        <taxon>Viridiplantae</taxon>
        <taxon>Streptophyta</taxon>
        <taxon>Embryophyta</taxon>
        <taxon>Bryophyta</taxon>
        <taxon>Sphagnophytina</taxon>
        <taxon>Sphagnopsida</taxon>
        <taxon>Sphagnales</taxon>
        <taxon>Sphagnaceae</taxon>
        <taxon>Sphagnum</taxon>
    </lineage>
</organism>
<dbReference type="EMBL" id="OZ019906">
    <property type="protein sequence ID" value="CAK9203197.1"/>
    <property type="molecule type" value="Genomic_DNA"/>
</dbReference>
<evidence type="ECO:0000313" key="3">
    <source>
        <dbReference type="Proteomes" id="UP001497512"/>
    </source>
</evidence>